<gene>
    <name evidence="3" type="ORF">PENTCL1PPCAC_4152</name>
</gene>
<dbReference type="GO" id="GO:0016020">
    <property type="term" value="C:membrane"/>
    <property type="evidence" value="ECO:0007669"/>
    <property type="project" value="TreeGrafter"/>
</dbReference>
<dbReference type="PANTHER" id="PTHR23028">
    <property type="entry name" value="ACETYLTRANSFERASE"/>
    <property type="match status" value="1"/>
</dbReference>
<feature type="transmembrane region" description="Helical" evidence="1">
    <location>
        <begin position="263"/>
        <end position="286"/>
    </location>
</feature>
<dbReference type="InterPro" id="IPR002656">
    <property type="entry name" value="Acyl_transf_3_dom"/>
</dbReference>
<sequence length="501" mass="57112">MKAHSVQFFALLPFDWCSVLSGLTYLTKSRVMGNKRLDIQGIRAWAVLAVVIFHFFPSIFPWGYIGVDMFFVLSGFLISMVLESKPNTVPTYFDFFFKRFRRILPLALFISFIILLIISQEENLELLKFGTRSAIYALFFGTNYNVRDEEDDYFEALENATDYFTHFWSLSVEIQFYTLAPMLLHMLKPTHKTRLLVYLSSIAVASFAFSLYLPPQDAFMSTLSRLWQFLAGSMAFTLRREKTEEPPPTDAKEVVGTTAFSNFLYLIPICAILVGFIFSLISVFLAGGVSASLLRLAVTVTAVFLLLLQSTSWLFCHRSLQLLGDASYALYLVHWPVICLLKKWELDDTSYLLSAMMTCIAFSIVIHFTFERWYLNLPGFQIVALVGLLYLLCGIVIYRNMTDEEMDENGNYNPAEMLRKWEPGSSINFTNAQVRAMNKILEKQKVERLTVPGCTQRDGLSSSFSRRKKKTEKFGFCNAPDGSGKLSFLIIGNSYSLNTGQ</sequence>
<dbReference type="GO" id="GO:0000271">
    <property type="term" value="P:polysaccharide biosynthetic process"/>
    <property type="evidence" value="ECO:0007669"/>
    <property type="project" value="TreeGrafter"/>
</dbReference>
<reference evidence="3" key="1">
    <citation type="submission" date="2023-10" db="EMBL/GenBank/DDBJ databases">
        <title>Genome assembly of Pristionchus species.</title>
        <authorList>
            <person name="Yoshida K."/>
            <person name="Sommer R.J."/>
        </authorList>
    </citation>
    <scope>NUCLEOTIDE SEQUENCE</scope>
    <source>
        <strain evidence="3">RS0144</strain>
    </source>
</reference>
<feature type="transmembrane region" description="Helical" evidence="1">
    <location>
        <begin position="62"/>
        <end position="82"/>
    </location>
</feature>
<feature type="transmembrane region" description="Helical" evidence="1">
    <location>
        <begin position="163"/>
        <end position="183"/>
    </location>
</feature>
<dbReference type="EMBL" id="BTSX01000001">
    <property type="protein sequence ID" value="GMS81977.1"/>
    <property type="molecule type" value="Genomic_DNA"/>
</dbReference>
<feature type="domain" description="Acyltransferase 3" evidence="2">
    <location>
        <begin position="38"/>
        <end position="366"/>
    </location>
</feature>
<proteinExistence type="predicted"/>
<comment type="caution">
    <text evidence="3">The sequence shown here is derived from an EMBL/GenBank/DDBJ whole genome shotgun (WGS) entry which is preliminary data.</text>
</comment>
<feature type="transmembrane region" description="Helical" evidence="1">
    <location>
        <begin position="351"/>
        <end position="370"/>
    </location>
</feature>
<protein>
    <recommendedName>
        <fullName evidence="2">Acyltransferase 3 domain-containing protein</fullName>
    </recommendedName>
</protein>
<evidence type="ECO:0000313" key="3">
    <source>
        <dbReference type="EMBL" id="GMS81977.1"/>
    </source>
</evidence>
<keyword evidence="4" id="KW-1185">Reference proteome</keyword>
<feature type="transmembrane region" description="Helical" evidence="1">
    <location>
        <begin position="293"/>
        <end position="314"/>
    </location>
</feature>
<name>A0AAV5SH42_9BILA</name>
<feature type="transmembrane region" description="Helical" evidence="1">
    <location>
        <begin position="195"/>
        <end position="213"/>
    </location>
</feature>
<feature type="non-terminal residue" evidence="3">
    <location>
        <position position="501"/>
    </location>
</feature>
<feature type="transmembrane region" description="Helical" evidence="1">
    <location>
        <begin position="6"/>
        <end position="27"/>
    </location>
</feature>
<organism evidence="3 4">
    <name type="scientific">Pristionchus entomophagus</name>
    <dbReference type="NCBI Taxonomy" id="358040"/>
    <lineage>
        <taxon>Eukaryota</taxon>
        <taxon>Metazoa</taxon>
        <taxon>Ecdysozoa</taxon>
        <taxon>Nematoda</taxon>
        <taxon>Chromadorea</taxon>
        <taxon>Rhabditida</taxon>
        <taxon>Rhabditina</taxon>
        <taxon>Diplogasteromorpha</taxon>
        <taxon>Diplogasteroidea</taxon>
        <taxon>Neodiplogasteridae</taxon>
        <taxon>Pristionchus</taxon>
    </lineage>
</organism>
<dbReference type="Proteomes" id="UP001432027">
    <property type="component" value="Unassembled WGS sequence"/>
</dbReference>
<dbReference type="AlphaFoldDB" id="A0AAV5SH42"/>
<keyword evidence="1" id="KW-0472">Membrane</keyword>
<dbReference type="Pfam" id="PF01757">
    <property type="entry name" value="Acyl_transf_3"/>
    <property type="match status" value="1"/>
</dbReference>
<feature type="transmembrane region" description="Helical" evidence="1">
    <location>
        <begin position="326"/>
        <end position="344"/>
    </location>
</feature>
<dbReference type="PANTHER" id="PTHR23028:SF127">
    <property type="entry name" value="ACYL_TRANSF_3 DOMAIN-CONTAINING PROTEIN-RELATED"/>
    <property type="match status" value="1"/>
</dbReference>
<feature type="transmembrane region" description="Helical" evidence="1">
    <location>
        <begin position="103"/>
        <end position="120"/>
    </location>
</feature>
<feature type="transmembrane region" description="Helical" evidence="1">
    <location>
        <begin position="376"/>
        <end position="398"/>
    </location>
</feature>
<evidence type="ECO:0000259" key="2">
    <source>
        <dbReference type="Pfam" id="PF01757"/>
    </source>
</evidence>
<dbReference type="GO" id="GO:0016747">
    <property type="term" value="F:acyltransferase activity, transferring groups other than amino-acyl groups"/>
    <property type="evidence" value="ECO:0007669"/>
    <property type="project" value="InterPro"/>
</dbReference>
<evidence type="ECO:0000313" key="4">
    <source>
        <dbReference type="Proteomes" id="UP001432027"/>
    </source>
</evidence>
<feature type="transmembrane region" description="Helical" evidence="1">
    <location>
        <begin position="39"/>
        <end position="56"/>
    </location>
</feature>
<keyword evidence="1" id="KW-0812">Transmembrane</keyword>
<keyword evidence="1" id="KW-1133">Transmembrane helix</keyword>
<accession>A0AAV5SH42</accession>
<evidence type="ECO:0000256" key="1">
    <source>
        <dbReference type="SAM" id="Phobius"/>
    </source>
</evidence>
<dbReference type="InterPro" id="IPR050879">
    <property type="entry name" value="Acyltransferase_3"/>
</dbReference>